<organism evidence="1">
    <name type="scientific">Lotharella oceanica</name>
    <dbReference type="NCBI Taxonomy" id="641309"/>
    <lineage>
        <taxon>Eukaryota</taxon>
        <taxon>Sar</taxon>
        <taxon>Rhizaria</taxon>
        <taxon>Cercozoa</taxon>
        <taxon>Chlorarachniophyceae</taxon>
        <taxon>Lotharella</taxon>
    </lineage>
</organism>
<name>A0A7S2TNU0_9EUKA</name>
<proteinExistence type="predicted"/>
<gene>
    <name evidence="1" type="ORF">LSP00402_LOCUS8920</name>
</gene>
<accession>A0A7S2TNU0</accession>
<dbReference type="AlphaFoldDB" id="A0A7S2TNU0"/>
<evidence type="ECO:0000313" key="1">
    <source>
        <dbReference type="EMBL" id="CAD9761923.1"/>
    </source>
</evidence>
<dbReference type="EMBL" id="HBHP01014219">
    <property type="protein sequence ID" value="CAD9761923.1"/>
    <property type="molecule type" value="Transcribed_RNA"/>
</dbReference>
<protein>
    <recommendedName>
        <fullName evidence="2">GSKIP domain-containing protein</fullName>
    </recommendedName>
</protein>
<reference evidence="1" key="1">
    <citation type="submission" date="2021-01" db="EMBL/GenBank/DDBJ databases">
        <authorList>
            <person name="Corre E."/>
            <person name="Pelletier E."/>
            <person name="Niang G."/>
            <person name="Scheremetjew M."/>
            <person name="Finn R."/>
            <person name="Kale V."/>
            <person name="Holt S."/>
            <person name="Cochrane G."/>
            <person name="Meng A."/>
            <person name="Brown T."/>
            <person name="Cohen L."/>
        </authorList>
    </citation>
    <scope>NUCLEOTIDE SEQUENCE</scope>
    <source>
        <strain evidence="1">CCMP622</strain>
    </source>
</reference>
<sequence>MNAEAVKEEIDASVSDVKFACESKPKIQYFEKERDWMKSHRVQAVVSVQVKGLEEMQCAACFPFGYALVKCTEDGKFDVNLKDSDIHESLHGLLCAKAKGYEELFNARLQKQLLALQQTEGKGDADVGDRASLS</sequence>
<evidence type="ECO:0008006" key="2">
    <source>
        <dbReference type="Google" id="ProtNLM"/>
    </source>
</evidence>